<proteinExistence type="predicted"/>
<sequence>MNHPEKSFGFKKFSSQNLLKLDWIKINHNISKISLSFLQFGIFSMFRKENFSRFCRIITT</sequence>
<reference evidence="1 2" key="1">
    <citation type="submission" date="2013-01" db="EMBL/GenBank/DDBJ databases">
        <authorList>
            <person name="Harkins D.M."/>
            <person name="Durkin A.S."/>
            <person name="Brinkac L.M."/>
            <person name="Haft D.H."/>
            <person name="Selengut J.D."/>
            <person name="Sanka R."/>
            <person name="DePew J."/>
            <person name="Purushe J."/>
            <person name="Matthias M.A."/>
            <person name="Vinetz J.M."/>
            <person name="Sutton G.G."/>
            <person name="Nierman W.C."/>
            <person name="Fouts D.E."/>
        </authorList>
    </citation>
    <scope>NUCLEOTIDE SEQUENCE [LARGE SCALE GENOMIC DNA]</scope>
    <source>
        <strain evidence="1 2">ZUN142</strain>
    </source>
</reference>
<evidence type="ECO:0000313" key="2">
    <source>
        <dbReference type="Proteomes" id="UP000012153"/>
    </source>
</evidence>
<dbReference type="EMBL" id="AHOP02000051">
    <property type="protein sequence ID" value="EMO39666.1"/>
    <property type="molecule type" value="Genomic_DNA"/>
</dbReference>
<protein>
    <submittedName>
        <fullName evidence="1">Uncharacterized protein</fullName>
    </submittedName>
</protein>
<gene>
    <name evidence="1" type="ORF">LEP1GSC186_1026</name>
</gene>
<dbReference type="AlphaFoldDB" id="M6U9P4"/>
<accession>M6U9P4</accession>
<organism evidence="1 2">
    <name type="scientific">Leptospira noguchii serovar Autumnalis str. ZUN142</name>
    <dbReference type="NCBI Taxonomy" id="1085540"/>
    <lineage>
        <taxon>Bacteria</taxon>
        <taxon>Pseudomonadati</taxon>
        <taxon>Spirochaetota</taxon>
        <taxon>Spirochaetia</taxon>
        <taxon>Leptospirales</taxon>
        <taxon>Leptospiraceae</taxon>
        <taxon>Leptospira</taxon>
    </lineage>
</organism>
<name>M6U9P4_9LEPT</name>
<evidence type="ECO:0000313" key="1">
    <source>
        <dbReference type="EMBL" id="EMO39666.1"/>
    </source>
</evidence>
<dbReference type="Proteomes" id="UP000012153">
    <property type="component" value="Unassembled WGS sequence"/>
</dbReference>
<comment type="caution">
    <text evidence="1">The sequence shown here is derived from an EMBL/GenBank/DDBJ whole genome shotgun (WGS) entry which is preliminary data.</text>
</comment>